<dbReference type="OrthoDB" id="6114321at2"/>
<evidence type="ECO:0000313" key="3">
    <source>
        <dbReference type="EMBL" id="SFF96564.1"/>
    </source>
</evidence>
<evidence type="ECO:0000313" key="4">
    <source>
        <dbReference type="Proteomes" id="UP000198623"/>
    </source>
</evidence>
<dbReference type="Gene3D" id="3.30.750.140">
    <property type="match status" value="1"/>
</dbReference>
<name>A0A1I2MYA0_9GAMM</name>
<feature type="compositionally biased region" description="Polar residues" evidence="1">
    <location>
        <begin position="1"/>
        <end position="24"/>
    </location>
</feature>
<organism evidence="3 4">
    <name type="scientific">Neptunomonas qingdaonensis</name>
    <dbReference type="NCBI Taxonomy" id="1045558"/>
    <lineage>
        <taxon>Bacteria</taxon>
        <taxon>Pseudomonadati</taxon>
        <taxon>Pseudomonadota</taxon>
        <taxon>Gammaproteobacteria</taxon>
        <taxon>Oceanospirillales</taxon>
        <taxon>Oceanospirillaceae</taxon>
        <taxon>Neptunomonas</taxon>
    </lineage>
</organism>
<feature type="compositionally biased region" description="Polar residues" evidence="1">
    <location>
        <begin position="165"/>
        <end position="180"/>
    </location>
</feature>
<gene>
    <name evidence="3" type="ORF">SAMN05216175_102180</name>
</gene>
<dbReference type="Pfam" id="PF02120">
    <property type="entry name" value="Flg_hook"/>
    <property type="match status" value="1"/>
</dbReference>
<feature type="region of interest" description="Disordered" evidence="1">
    <location>
        <begin position="652"/>
        <end position="671"/>
    </location>
</feature>
<proteinExistence type="predicted"/>
<dbReference type="RefSeq" id="WP_090724673.1">
    <property type="nucleotide sequence ID" value="NZ_FOOU01000002.1"/>
</dbReference>
<reference evidence="4" key="1">
    <citation type="submission" date="2016-10" db="EMBL/GenBank/DDBJ databases">
        <authorList>
            <person name="Varghese N."/>
            <person name="Submissions S."/>
        </authorList>
    </citation>
    <scope>NUCLEOTIDE SEQUENCE [LARGE SCALE GENOMIC DNA]</scope>
    <source>
        <strain evidence="4">CGMCC 1.10971</strain>
    </source>
</reference>
<feature type="region of interest" description="Disordered" evidence="1">
    <location>
        <begin position="194"/>
        <end position="298"/>
    </location>
</feature>
<sequence length="671" mass="71454">MSTITPQSLTLLDSSGNSRTTSSEKLIPAGGTLQATVKQVSQDQLSPNVFRLKLEANSVLMELKVQQPITQGSQVTLARSTEGQLSVTIHAKNTAKTDNSNGADKPQNNRTYQTTATPVIRTADDSSRLNRLIPTGQTISAQVVTQTPGQTIPTLQSQTLTPQTNGPLQTSAQPQTTLSQQAQPPLLANTPLQTVAPQTAPNPTVPSPGMPSQTIPSQSPTVPAQTPAQASATPLPLATTSQTTQTTTTTAAATPTTPAASQTPLTSQPTQTPQTASQTATTAQAPSSAQPAPVATASAAVTTHVNTPVTTTAPTQAPLVNQTSLTTLTTPSQPQPAATKYSADPAANIMTLKITGETVSLKTSANLPPLQQVQVSRSTNDQLLIRWSQPISSPPTTAALTLTSSQTQTVENSMRELLPQQITLTSGVQQILNSTQASTAVAAGQIDKVVQSLMLLFGVQPGAAEAQQAIKQNIGYGGLFTENKLANNQAPAKDMKQFLGKMQALAEQLPDAQKQVIQTTIEKMLARITSNQLHSLQHRQEKVETNERFFQLDLPVQNQNSLENVELRISQRSQKNSREEPETIWKVRLHFDLEESGSIDAELSLNQEQNEISAAFTCANKDTASFVRSQLESFKTQLTALGLTVPALACRQGEQGPQQSPLQKQLIDIKT</sequence>
<protein>
    <submittedName>
        <fullName evidence="3">Hook-length control protein FliK</fullName>
    </submittedName>
</protein>
<dbReference type="STRING" id="1045558.SAMN05216175_102180"/>
<dbReference type="EMBL" id="FOOU01000002">
    <property type="protein sequence ID" value="SFF96564.1"/>
    <property type="molecule type" value="Genomic_DNA"/>
</dbReference>
<dbReference type="InterPro" id="IPR021136">
    <property type="entry name" value="Flagellar_hook_control-like_C"/>
</dbReference>
<feature type="region of interest" description="Disordered" evidence="1">
    <location>
        <begin position="91"/>
        <end position="111"/>
    </location>
</feature>
<feature type="region of interest" description="Disordered" evidence="1">
    <location>
        <begin position="153"/>
        <end position="180"/>
    </location>
</feature>
<dbReference type="InterPro" id="IPR038610">
    <property type="entry name" value="FliK-like_C_sf"/>
</dbReference>
<dbReference type="AlphaFoldDB" id="A0A1I2MYA0"/>
<feature type="region of interest" description="Disordered" evidence="1">
    <location>
        <begin position="1"/>
        <end position="26"/>
    </location>
</feature>
<evidence type="ECO:0000259" key="2">
    <source>
        <dbReference type="Pfam" id="PF02120"/>
    </source>
</evidence>
<feature type="domain" description="Flagellar hook-length control protein-like C-terminal" evidence="2">
    <location>
        <begin position="577"/>
        <end position="658"/>
    </location>
</feature>
<accession>A0A1I2MYA0</accession>
<feature type="compositionally biased region" description="Low complexity" evidence="1">
    <location>
        <begin position="218"/>
        <end position="298"/>
    </location>
</feature>
<feature type="compositionally biased region" description="Low complexity" evidence="1">
    <location>
        <begin position="153"/>
        <end position="164"/>
    </location>
</feature>
<keyword evidence="4" id="KW-1185">Reference proteome</keyword>
<evidence type="ECO:0000256" key="1">
    <source>
        <dbReference type="SAM" id="MobiDB-lite"/>
    </source>
</evidence>
<feature type="compositionally biased region" description="Polar residues" evidence="1">
    <location>
        <begin position="94"/>
        <end position="111"/>
    </location>
</feature>
<dbReference type="Proteomes" id="UP000198623">
    <property type="component" value="Unassembled WGS sequence"/>
</dbReference>